<dbReference type="EMBL" id="VDES01000001">
    <property type="protein sequence ID" value="MBA1373656.1"/>
    <property type="molecule type" value="Genomic_DNA"/>
</dbReference>
<comment type="caution">
    <text evidence="1">The sequence shown here is derived from an EMBL/GenBank/DDBJ whole genome shotgun (WGS) entry which is preliminary data.</text>
</comment>
<dbReference type="Proteomes" id="UP000589292">
    <property type="component" value="Unassembled WGS sequence"/>
</dbReference>
<reference evidence="1 2" key="1">
    <citation type="journal article" date="1994" name="Int. J. Syst. Bacteriol.">
        <title>Phylogenetic positions of novel aerobic, bacteriochlorophyll a-containing bacteria and description of Roseococcus thiosulfatophilus gen. nov., sp. nov., Erythromicrobium ramosum gen. nov., sp. nov., and Erythrobacter litoralis sp. nov.</title>
        <authorList>
            <person name="Yurkov V."/>
            <person name="Stackebrandt E."/>
            <person name="Holmes A."/>
            <person name="Fuerst J.A."/>
            <person name="Hugenholtz P."/>
            <person name="Golecki J."/>
            <person name="Gad'on N."/>
            <person name="Gorlenko V.M."/>
            <person name="Kompantseva E.I."/>
            <person name="Drews G."/>
        </authorList>
    </citation>
    <scope>NUCLEOTIDE SEQUENCE [LARGE SCALE GENOMIC DNA]</scope>
    <source>
        <strain evidence="1 2">KR-99</strain>
    </source>
</reference>
<proteinExistence type="predicted"/>
<accession>A0A7V8U7J7</accession>
<evidence type="ECO:0000313" key="2">
    <source>
        <dbReference type="Proteomes" id="UP000589292"/>
    </source>
</evidence>
<evidence type="ECO:0000313" key="1">
    <source>
        <dbReference type="EMBL" id="MBA1373656.1"/>
    </source>
</evidence>
<protein>
    <submittedName>
        <fullName evidence="1">Uncharacterized protein</fullName>
    </submittedName>
</protein>
<dbReference type="AlphaFoldDB" id="A0A7V8U7J7"/>
<keyword evidence="2" id="KW-1185">Reference proteome</keyword>
<dbReference type="RefSeq" id="WP_181266640.1">
    <property type="nucleotide sequence ID" value="NZ_BAAAGB010000002.1"/>
</dbReference>
<name>A0A7V8U7J7_9SPHN</name>
<sequence>MALRDIINRPNVLAYAKAGIDVARAAQRLSNDGYKCMIVPSRGAVPFLRIAESYYRRLVISCMPQSERIIKGMPARSGPLTLALNMPFTADAGRIGVKGLKSAHIRRYWTRVVAAIVRRQVDDPHYRFFRFVRDEVCRVGYHDSLEWRMESERFLFIDTVVSGRAVCEIVEGFDAEGLDQIHYILLLDENGAAMRQPYASRIRALAAAGRATLINVPSLFTEDQGPAVSGVWSLVVPQLMDLVRDEPAMGDGFAGAGLYYHEVSQRPDASNVQVTLAVARLGQLLFQAMHVVVDPDQVFEDLEHLGSEFSGDSALQTLETLPALFGQNLDRDIEAYLAHIESHKLFGKANTLAIAKAPILAGLRGTSTEIDVSTSHCIRLHIEDAAAKRLMRQFRTSLAKPYWRDAARTERA</sequence>
<organism evidence="1 2">
    <name type="scientific">Sphingomonas ursincola</name>
    <dbReference type="NCBI Taxonomy" id="56361"/>
    <lineage>
        <taxon>Bacteria</taxon>
        <taxon>Pseudomonadati</taxon>
        <taxon>Pseudomonadota</taxon>
        <taxon>Alphaproteobacteria</taxon>
        <taxon>Sphingomonadales</taxon>
        <taxon>Sphingomonadaceae</taxon>
        <taxon>Sphingomonas</taxon>
    </lineage>
</organism>
<gene>
    <name evidence="1" type="ORF">FG486_04850</name>
</gene>